<dbReference type="Proteomes" id="UP000887013">
    <property type="component" value="Unassembled WGS sequence"/>
</dbReference>
<comment type="caution">
    <text evidence="1">The sequence shown here is derived from an EMBL/GenBank/DDBJ whole genome shotgun (WGS) entry which is preliminary data.</text>
</comment>
<keyword evidence="2" id="KW-1185">Reference proteome</keyword>
<evidence type="ECO:0000313" key="2">
    <source>
        <dbReference type="Proteomes" id="UP000887013"/>
    </source>
</evidence>
<organism evidence="1 2">
    <name type="scientific">Nephila pilipes</name>
    <name type="common">Giant wood spider</name>
    <name type="synonym">Nephila maculata</name>
    <dbReference type="NCBI Taxonomy" id="299642"/>
    <lineage>
        <taxon>Eukaryota</taxon>
        <taxon>Metazoa</taxon>
        <taxon>Ecdysozoa</taxon>
        <taxon>Arthropoda</taxon>
        <taxon>Chelicerata</taxon>
        <taxon>Arachnida</taxon>
        <taxon>Araneae</taxon>
        <taxon>Araneomorphae</taxon>
        <taxon>Entelegynae</taxon>
        <taxon>Araneoidea</taxon>
        <taxon>Nephilidae</taxon>
        <taxon>Nephila</taxon>
    </lineage>
</organism>
<gene>
    <name evidence="1" type="ORF">NPIL_576701</name>
</gene>
<evidence type="ECO:0000313" key="1">
    <source>
        <dbReference type="EMBL" id="GFS82280.1"/>
    </source>
</evidence>
<dbReference type="AlphaFoldDB" id="A0A8X6T7P4"/>
<dbReference type="OrthoDB" id="6486159at2759"/>
<sequence length="79" mass="9132">MPSIQKETRQIKSHLVIIPNGMTRLLQSLDDSVNKPTKETIRRKWNAWLSDGNHTYTAGGRMRQPTIFRRCKMGAFDMA</sequence>
<name>A0A8X6T7P4_NEPPI</name>
<dbReference type="EMBL" id="BMAW01051778">
    <property type="protein sequence ID" value="GFS82280.1"/>
    <property type="molecule type" value="Genomic_DNA"/>
</dbReference>
<protein>
    <submittedName>
        <fullName evidence="1">HTH CENPB-type domain-containing protein</fullName>
    </submittedName>
</protein>
<accession>A0A8X6T7P4</accession>
<reference evidence="1" key="1">
    <citation type="submission" date="2020-08" db="EMBL/GenBank/DDBJ databases">
        <title>Multicomponent nature underlies the extraordinary mechanical properties of spider dragline silk.</title>
        <authorList>
            <person name="Kono N."/>
            <person name="Nakamura H."/>
            <person name="Mori M."/>
            <person name="Yoshida Y."/>
            <person name="Ohtoshi R."/>
            <person name="Malay A.D."/>
            <person name="Moran D.A.P."/>
            <person name="Tomita M."/>
            <person name="Numata K."/>
            <person name="Arakawa K."/>
        </authorList>
    </citation>
    <scope>NUCLEOTIDE SEQUENCE</scope>
</reference>
<proteinExistence type="predicted"/>